<comment type="caution">
    <text evidence="2">The sequence shown here is derived from an EMBL/GenBank/DDBJ whole genome shotgun (WGS) entry which is preliminary data.</text>
</comment>
<reference evidence="2 3" key="1">
    <citation type="submission" date="2018-12" db="EMBL/GenBank/DDBJ databases">
        <title>Genome Sequence of Candidatus Viridilinea halotolerans isolated from saline sulfide-rich spring.</title>
        <authorList>
            <person name="Grouzdev D.S."/>
            <person name="Burganskaya E.I."/>
            <person name="Krutkina M.S."/>
            <person name="Sukhacheva M.V."/>
            <person name="Gorlenko V.M."/>
        </authorList>
    </citation>
    <scope>NUCLEOTIDE SEQUENCE [LARGE SCALE GENOMIC DNA]</scope>
    <source>
        <strain evidence="2">Chok-6</strain>
    </source>
</reference>
<feature type="transmembrane region" description="Helical" evidence="1">
    <location>
        <begin position="12"/>
        <end position="31"/>
    </location>
</feature>
<evidence type="ECO:0000313" key="2">
    <source>
        <dbReference type="EMBL" id="RRR76140.1"/>
    </source>
</evidence>
<protein>
    <submittedName>
        <fullName evidence="2">Uncharacterized protein</fullName>
    </submittedName>
</protein>
<gene>
    <name evidence="2" type="ORF">EI684_03500</name>
</gene>
<keyword evidence="1" id="KW-1133">Transmembrane helix</keyword>
<evidence type="ECO:0000313" key="3">
    <source>
        <dbReference type="Proteomes" id="UP000280307"/>
    </source>
</evidence>
<dbReference type="Proteomes" id="UP000280307">
    <property type="component" value="Unassembled WGS sequence"/>
</dbReference>
<accession>A0A426U7J9</accession>
<name>A0A426U7J9_9CHLR</name>
<organism evidence="2 3">
    <name type="scientific">Candidatus Viridilinea halotolerans</name>
    <dbReference type="NCBI Taxonomy" id="2491704"/>
    <lineage>
        <taxon>Bacteria</taxon>
        <taxon>Bacillati</taxon>
        <taxon>Chloroflexota</taxon>
        <taxon>Chloroflexia</taxon>
        <taxon>Chloroflexales</taxon>
        <taxon>Chloroflexineae</taxon>
        <taxon>Oscillochloridaceae</taxon>
        <taxon>Candidatus Viridilinea</taxon>
    </lineage>
</organism>
<feature type="transmembrane region" description="Helical" evidence="1">
    <location>
        <begin position="66"/>
        <end position="84"/>
    </location>
</feature>
<sequence length="135" mass="14781">MLSKLDLRTGVIMLSALVLGLMWAGYNLQLAGGARNDTTLRPLIWVVFGCPFALALGWVLARRHEAALAAFCCFCLYFFTFFVAQRGESLWLSSSEAAASGHQLHFQLVLALHAVGGLGLIFWRTREVSYGTNAA</sequence>
<feature type="transmembrane region" description="Helical" evidence="1">
    <location>
        <begin position="43"/>
        <end position="61"/>
    </location>
</feature>
<evidence type="ECO:0000256" key="1">
    <source>
        <dbReference type="SAM" id="Phobius"/>
    </source>
</evidence>
<keyword evidence="1" id="KW-0472">Membrane</keyword>
<dbReference type="AlphaFoldDB" id="A0A426U7J9"/>
<dbReference type="EMBL" id="RSAS01000138">
    <property type="protein sequence ID" value="RRR76140.1"/>
    <property type="molecule type" value="Genomic_DNA"/>
</dbReference>
<feature type="transmembrane region" description="Helical" evidence="1">
    <location>
        <begin position="104"/>
        <end position="123"/>
    </location>
</feature>
<proteinExistence type="predicted"/>
<keyword evidence="1" id="KW-0812">Transmembrane</keyword>